<dbReference type="PANTHER" id="PTHR30548:SF1">
    <property type="entry name" value="DEHYDRATASE SUBUNIT MJ0007-RELATED"/>
    <property type="match status" value="1"/>
</dbReference>
<dbReference type="EMBL" id="JJMM01000010">
    <property type="protein sequence ID" value="KDR95374.1"/>
    <property type="molecule type" value="Genomic_DNA"/>
</dbReference>
<dbReference type="GO" id="GO:0051536">
    <property type="term" value="F:iron-sulfur cluster binding"/>
    <property type="evidence" value="ECO:0007669"/>
    <property type="project" value="UniProtKB-KW"/>
</dbReference>
<accession>A0A069RI68</accession>
<keyword evidence="3" id="KW-0411">Iron-sulfur</keyword>
<dbReference type="InterPro" id="IPR010327">
    <property type="entry name" value="FldB/FldC_alpha/beta"/>
</dbReference>
<sequence length="425" mass="48331">MADYKELWKSLDIDLEKHDQLCAVLPEFYGEIYMEQKNRPEGMNYFNFVVSEIHGLRIQELADMKKEGKKVVGTFCVFVPDEIVLAANAASVGLCAGSDFWHPDGEKVVPRNTCPLIKAAAGALVGKTCPYFSSCDMLVGETTCDGKMKLWETFKQYTPMHVIDLPNMKRDQDYAHFKDEIRIFKERMEELTGVEVTAERISDATKLLNRKRKALQRLYNTRKSDNPPISGKDALLITQIAFYDDPERFVQKTEELCDELEARIEKGEGVFSKDTPRILVSGTPMAVPNWKLHHVIETSGAVVVAEETCTGVKYFQNLVDESASTMDEHYENLTQRYMKTNCACFTPNTGRIDDIIRLYKEYSADGVVYYTLPFCTTYAAEFNSVKEALAKENIPVIMIETDYGLEDAGQIKTRLEAFFEMISNK</sequence>
<dbReference type="Gene3D" id="1.20.1270.370">
    <property type="match status" value="1"/>
</dbReference>
<dbReference type="eggNOG" id="COG1775">
    <property type="taxonomic scope" value="Bacteria"/>
</dbReference>
<evidence type="ECO:0000256" key="2">
    <source>
        <dbReference type="ARBA" id="ARBA00005806"/>
    </source>
</evidence>
<dbReference type="Proteomes" id="UP000027946">
    <property type="component" value="Unassembled WGS sequence"/>
</dbReference>
<dbReference type="STRING" id="1121324.CLIT_10c01010"/>
<dbReference type="RefSeq" id="WP_038263571.1">
    <property type="nucleotide sequence ID" value="NZ_FSRH01000004.1"/>
</dbReference>
<evidence type="ECO:0000256" key="3">
    <source>
        <dbReference type="ARBA" id="ARBA00023014"/>
    </source>
</evidence>
<gene>
    <name evidence="5" type="ORF">CLIT_10c01010</name>
    <name evidence="4" type="ORF">CLIT_23c02190</name>
</gene>
<dbReference type="Pfam" id="PF06050">
    <property type="entry name" value="HGD-D"/>
    <property type="match status" value="1"/>
</dbReference>
<comment type="caution">
    <text evidence="4">The sequence shown here is derived from an EMBL/GenBank/DDBJ whole genome shotgun (WGS) entry which is preliminary data.</text>
</comment>
<dbReference type="InterPro" id="IPR047678">
    <property type="entry name" value="YjiM-like"/>
</dbReference>
<dbReference type="Gene3D" id="3.40.50.11890">
    <property type="match status" value="1"/>
</dbReference>
<name>A0A069RI68_PEPLI</name>
<keyword evidence="6" id="KW-1185">Reference proteome</keyword>
<dbReference type="PANTHER" id="PTHR30548">
    <property type="entry name" value="2-HYDROXYGLUTARYL-COA DEHYDRATASE, D-COMPONENT-RELATED"/>
    <property type="match status" value="1"/>
</dbReference>
<evidence type="ECO:0000313" key="4">
    <source>
        <dbReference type="EMBL" id="KDR93947.1"/>
    </source>
</evidence>
<keyword evidence="3" id="KW-0479">Metal-binding</keyword>
<evidence type="ECO:0000256" key="1">
    <source>
        <dbReference type="ARBA" id="ARBA00001966"/>
    </source>
</evidence>
<dbReference type="OrthoDB" id="9810278at2"/>
<evidence type="ECO:0000313" key="5">
    <source>
        <dbReference type="EMBL" id="KDR95374.1"/>
    </source>
</evidence>
<dbReference type="Gene3D" id="3.40.50.11900">
    <property type="match status" value="1"/>
</dbReference>
<proteinExistence type="inferred from homology"/>
<reference evidence="4 6" key="1">
    <citation type="submission" date="2014-03" db="EMBL/GenBank/DDBJ databases">
        <title>Genome sequence of Clostridium litorale W6, DSM 5388.</title>
        <authorList>
            <person name="Poehlein A."/>
            <person name="Jagirdar A."/>
            <person name="Khonsari B."/>
            <person name="Chibani C.M."/>
            <person name="Gutierrez Gutierrez D.A."/>
            <person name="Davydova E."/>
            <person name="Alghaithi H.S."/>
            <person name="Nair K.P."/>
            <person name="Dhamotharan K."/>
            <person name="Chandran L."/>
            <person name="G W."/>
            <person name="Daniel R."/>
        </authorList>
    </citation>
    <scope>NUCLEOTIDE SEQUENCE [LARGE SCALE GENOMIC DNA]</scope>
    <source>
        <strain evidence="4 6">W6</strain>
    </source>
</reference>
<comment type="cofactor">
    <cofactor evidence="1">
        <name>[4Fe-4S] cluster</name>
        <dbReference type="ChEBI" id="CHEBI:49883"/>
    </cofactor>
</comment>
<dbReference type="EMBL" id="JJMM01000026">
    <property type="protein sequence ID" value="KDR93947.1"/>
    <property type="molecule type" value="Genomic_DNA"/>
</dbReference>
<organism evidence="4 6">
    <name type="scientific">Peptoclostridium litorale DSM 5388</name>
    <dbReference type="NCBI Taxonomy" id="1121324"/>
    <lineage>
        <taxon>Bacteria</taxon>
        <taxon>Bacillati</taxon>
        <taxon>Bacillota</taxon>
        <taxon>Clostridia</taxon>
        <taxon>Peptostreptococcales</taxon>
        <taxon>Peptoclostridiaceae</taxon>
        <taxon>Peptoclostridium</taxon>
    </lineage>
</organism>
<dbReference type="GO" id="GO:0016836">
    <property type="term" value="F:hydro-lyase activity"/>
    <property type="evidence" value="ECO:0007669"/>
    <property type="project" value="UniProtKB-ARBA"/>
</dbReference>
<keyword evidence="3" id="KW-0408">Iron</keyword>
<dbReference type="AlphaFoldDB" id="A0A069RI68"/>
<dbReference type="NCBIfam" id="NF040772">
    <property type="entry name" value="double_cubane"/>
    <property type="match status" value="1"/>
</dbReference>
<evidence type="ECO:0000313" key="6">
    <source>
        <dbReference type="Proteomes" id="UP000027946"/>
    </source>
</evidence>
<protein>
    <submittedName>
        <fullName evidence="4">2-hydroxyglutaryl-CoA dehydratase D-component</fullName>
    </submittedName>
</protein>
<comment type="similarity">
    <text evidence="2">Belongs to the FldB/FldC dehydratase alpha/beta subunit family.</text>
</comment>